<protein>
    <submittedName>
        <fullName evidence="2">Uncharacterized protein</fullName>
    </submittedName>
</protein>
<evidence type="ECO:0000313" key="3">
    <source>
        <dbReference type="Proteomes" id="UP001589813"/>
    </source>
</evidence>
<comment type="caution">
    <text evidence="2">The sequence shown here is derived from an EMBL/GenBank/DDBJ whole genome shotgun (WGS) entry which is preliminary data.</text>
</comment>
<reference evidence="2 3" key="1">
    <citation type="submission" date="2024-09" db="EMBL/GenBank/DDBJ databases">
        <authorList>
            <person name="Sun Q."/>
            <person name="Mori K."/>
        </authorList>
    </citation>
    <scope>NUCLEOTIDE SEQUENCE [LARGE SCALE GENOMIC DNA]</scope>
    <source>
        <strain evidence="2 3">KCTC 23315</strain>
    </source>
</reference>
<keyword evidence="3" id="KW-1185">Reference proteome</keyword>
<accession>A0ABV6BCF9</accession>
<evidence type="ECO:0000256" key="1">
    <source>
        <dbReference type="SAM" id="SignalP"/>
    </source>
</evidence>
<feature type="signal peptide" evidence="1">
    <location>
        <begin position="1"/>
        <end position="23"/>
    </location>
</feature>
<feature type="chain" id="PRO_5046319414" evidence="1">
    <location>
        <begin position="24"/>
        <end position="599"/>
    </location>
</feature>
<sequence>MIKKIANLCITFSALLTAQSTWAQTSVAAENIIDTVIFSYLDDTKTTQNADVTLIRDEHDIDQWYYVPSRPILVTTKVGDKSVPQFTLLRYDYPDPINPTTILRGGLLSFSARLSLPPEALNAMKIAAIDSIAKRKGRVVAEKIRIAALPINSATVSIYSADNNLVGAAEGTGTAPTFASQAMAFTLPLTQLGTSVFEELIKSPTGVRTAVQFTYNGTTPKCGYEVTADYLQVHNHYSKNEKFAARASYYGLFSASVSKEAAEIREELTKSGALKIKMLASNQCPSERLDSLIQPILKRINDQVLDTLKPPEKIDPANVGTPSTGGFFGGAGYSVALKKVSELRRLNETFSFEQTNIVERSTVAQGFIGIGNYPDSIKKDLILTIDGTINPGTYIAFPQIPQGISRVDLDITLQAKGRSFGFGQYQYLRELNTWKNLQSGRTSDRISFSMAGIEQAYGKQGINEAQVSISKVLSTKDDYTKVVTVGSASQGAASVELQDGLFGVRISPSAIPFKEVGGDIVRVQVIAKSGSKNKYYNFQAFNANGVWQSSSDAYFFSPERDAPIELIIRFIHNDKSKIVTRTHTVNASGMLDLFLEEFL</sequence>
<evidence type="ECO:0000313" key="2">
    <source>
        <dbReference type="EMBL" id="MFC0048572.1"/>
    </source>
</evidence>
<organism evidence="2 3">
    <name type="scientific">Rheinheimera tilapiae</name>
    <dbReference type="NCBI Taxonomy" id="875043"/>
    <lineage>
        <taxon>Bacteria</taxon>
        <taxon>Pseudomonadati</taxon>
        <taxon>Pseudomonadota</taxon>
        <taxon>Gammaproteobacteria</taxon>
        <taxon>Chromatiales</taxon>
        <taxon>Chromatiaceae</taxon>
        <taxon>Rheinheimera</taxon>
    </lineage>
</organism>
<dbReference type="RefSeq" id="WP_377242882.1">
    <property type="nucleotide sequence ID" value="NZ_JBHLXP010000001.1"/>
</dbReference>
<dbReference type="EMBL" id="JBHLXP010000001">
    <property type="protein sequence ID" value="MFC0048572.1"/>
    <property type="molecule type" value="Genomic_DNA"/>
</dbReference>
<gene>
    <name evidence="2" type="ORF">ACFFJP_09750</name>
</gene>
<dbReference type="Proteomes" id="UP001589813">
    <property type="component" value="Unassembled WGS sequence"/>
</dbReference>
<keyword evidence="1" id="KW-0732">Signal</keyword>
<name>A0ABV6BCF9_9GAMM</name>
<proteinExistence type="predicted"/>